<evidence type="ECO:0000256" key="9">
    <source>
        <dbReference type="ARBA" id="ARBA00023146"/>
    </source>
</evidence>
<dbReference type="SUPFAM" id="SSF55174">
    <property type="entry name" value="Alpha-L RNA-binding motif"/>
    <property type="match status" value="1"/>
</dbReference>
<evidence type="ECO:0000256" key="8">
    <source>
        <dbReference type="ARBA" id="ARBA00022917"/>
    </source>
</evidence>
<dbReference type="InterPro" id="IPR036986">
    <property type="entry name" value="S4_RNA-bd_sf"/>
</dbReference>
<dbReference type="GO" id="GO:0003723">
    <property type="term" value="F:RNA binding"/>
    <property type="evidence" value="ECO:0007669"/>
    <property type="project" value="UniProtKB-KW"/>
</dbReference>
<dbReference type="Gene3D" id="3.40.50.620">
    <property type="entry name" value="HUPs"/>
    <property type="match status" value="1"/>
</dbReference>
<comment type="caution">
    <text evidence="15">The sequence shown here is derived from an EMBL/GenBank/DDBJ whole genome shotgun (WGS) entry which is preliminary data.</text>
</comment>
<comment type="similarity">
    <text evidence="13">Belongs to the class-I aminoacyl-tRNA synthetase family.</text>
</comment>
<evidence type="ECO:0000256" key="2">
    <source>
        <dbReference type="ARBA" id="ARBA00013160"/>
    </source>
</evidence>
<dbReference type="NCBIfam" id="TIGR00234">
    <property type="entry name" value="tyrS"/>
    <property type="match status" value="1"/>
</dbReference>
<dbReference type="CDD" id="cd00805">
    <property type="entry name" value="TyrRS_core"/>
    <property type="match status" value="1"/>
</dbReference>
<dbReference type="Pfam" id="PF00579">
    <property type="entry name" value="tRNA-synt_1b"/>
    <property type="match status" value="1"/>
</dbReference>
<dbReference type="AlphaFoldDB" id="A0A2M6WWS0"/>
<evidence type="ECO:0000256" key="4">
    <source>
        <dbReference type="ARBA" id="ARBA00022598"/>
    </source>
</evidence>
<keyword evidence="4 13" id="KW-0436">Ligase</keyword>
<dbReference type="PROSITE" id="PS50889">
    <property type="entry name" value="S4"/>
    <property type="match status" value="1"/>
</dbReference>
<evidence type="ECO:0000256" key="3">
    <source>
        <dbReference type="ARBA" id="ARBA00022490"/>
    </source>
</evidence>
<dbReference type="PANTHER" id="PTHR11766:SF1">
    <property type="entry name" value="TYROSINE--TRNA LIGASE"/>
    <property type="match status" value="1"/>
</dbReference>
<evidence type="ECO:0000256" key="11">
    <source>
        <dbReference type="NCBIfam" id="TIGR00234"/>
    </source>
</evidence>
<keyword evidence="3" id="KW-0963">Cytoplasm</keyword>
<evidence type="ECO:0000259" key="14">
    <source>
        <dbReference type="SMART" id="SM00363"/>
    </source>
</evidence>
<comment type="subunit">
    <text evidence="1">Homodimer.</text>
</comment>
<evidence type="ECO:0000256" key="12">
    <source>
        <dbReference type="PROSITE-ProRule" id="PRU00182"/>
    </source>
</evidence>
<comment type="catalytic activity">
    <reaction evidence="10">
        <text>tRNA(Tyr) + L-tyrosine + ATP = L-tyrosyl-tRNA(Tyr) + AMP + diphosphate + H(+)</text>
        <dbReference type="Rhea" id="RHEA:10220"/>
        <dbReference type="Rhea" id="RHEA-COMP:9706"/>
        <dbReference type="Rhea" id="RHEA-COMP:9707"/>
        <dbReference type="ChEBI" id="CHEBI:15378"/>
        <dbReference type="ChEBI" id="CHEBI:30616"/>
        <dbReference type="ChEBI" id="CHEBI:33019"/>
        <dbReference type="ChEBI" id="CHEBI:58315"/>
        <dbReference type="ChEBI" id="CHEBI:78442"/>
        <dbReference type="ChEBI" id="CHEBI:78536"/>
        <dbReference type="ChEBI" id="CHEBI:456215"/>
        <dbReference type="EC" id="6.1.1.1"/>
    </reaction>
</comment>
<dbReference type="CDD" id="cd00165">
    <property type="entry name" value="S4"/>
    <property type="match status" value="1"/>
</dbReference>
<dbReference type="EC" id="6.1.1.1" evidence="2 11"/>
<evidence type="ECO:0000256" key="1">
    <source>
        <dbReference type="ARBA" id="ARBA00011738"/>
    </source>
</evidence>
<evidence type="ECO:0000256" key="7">
    <source>
        <dbReference type="ARBA" id="ARBA00022884"/>
    </source>
</evidence>
<sequence length="385" mass="43507">MGIEDLFPEAQEIISSKEINEKIKRGEKLRVKLGADPSRSDLHLGHSVILLRLKKLQDKGHKIVFIVGDFTGMIGDPSGKSKTRIVLDREQVEENAKSYFEQIGKILDVKNSEIVKNSEWFSKMNFEDILSISAKVTVAQIIERDDFAKRLKAGNDIGLNEMMYPLMQGYDSVMVKSDVEIGGTDQKFNMIMGRNLQKKYGQVSQAVVTMPLLLGLDAVKKMSKSEDNYIALNDSPEEKFGKIMSISDSMVMDYIRLITDFSHIEVNNLEKEFKSDPRSVKEKLAYRIVKMYDGTGSADHAQDYFQRVVVKKEIPEEVEEYESKDGDNLISILTNSNLVHSNSEVLRLVKQGGVAIDGEKVENPYAAVKKGSVIRVGKRRYLKIK</sequence>
<keyword evidence="9 13" id="KW-0030">Aminoacyl-tRNA synthetase</keyword>
<dbReference type="FunFam" id="3.40.50.620:FF:000061">
    <property type="entry name" value="Tyrosine--tRNA ligase"/>
    <property type="match status" value="1"/>
</dbReference>
<dbReference type="EMBL" id="PEZV01000026">
    <property type="protein sequence ID" value="PIT97253.1"/>
    <property type="molecule type" value="Genomic_DNA"/>
</dbReference>
<keyword evidence="5 13" id="KW-0547">Nucleotide-binding</keyword>
<dbReference type="Gene3D" id="3.10.290.10">
    <property type="entry name" value="RNA-binding S4 domain"/>
    <property type="match status" value="1"/>
</dbReference>
<keyword evidence="8 13" id="KW-0648">Protein biosynthesis</keyword>
<dbReference type="SMART" id="SM00363">
    <property type="entry name" value="S4"/>
    <property type="match status" value="1"/>
</dbReference>
<evidence type="ECO:0000256" key="5">
    <source>
        <dbReference type="ARBA" id="ARBA00022741"/>
    </source>
</evidence>
<reference evidence="16" key="1">
    <citation type="submission" date="2017-09" db="EMBL/GenBank/DDBJ databases">
        <title>Depth-based differentiation of microbial function through sediment-hosted aquifers and enrichment of novel symbionts in the deep terrestrial subsurface.</title>
        <authorList>
            <person name="Probst A.J."/>
            <person name="Ladd B."/>
            <person name="Jarett J.K."/>
            <person name="Geller-Mcgrath D.E."/>
            <person name="Sieber C.M.K."/>
            <person name="Emerson J.B."/>
            <person name="Anantharaman K."/>
            <person name="Thomas B.C."/>
            <person name="Malmstrom R."/>
            <person name="Stieglmeier M."/>
            <person name="Klingl A."/>
            <person name="Woyke T."/>
            <person name="Ryan C.M."/>
            <person name="Banfield J.F."/>
        </authorList>
    </citation>
    <scope>NUCLEOTIDE SEQUENCE [LARGE SCALE GENOMIC DNA]</scope>
</reference>
<dbReference type="GO" id="GO:0005524">
    <property type="term" value="F:ATP binding"/>
    <property type="evidence" value="ECO:0007669"/>
    <property type="project" value="UniProtKB-KW"/>
</dbReference>
<dbReference type="GO" id="GO:0004831">
    <property type="term" value="F:tyrosine-tRNA ligase activity"/>
    <property type="evidence" value="ECO:0007669"/>
    <property type="project" value="UniProtKB-UniRule"/>
</dbReference>
<evidence type="ECO:0000256" key="10">
    <source>
        <dbReference type="ARBA" id="ARBA00048248"/>
    </source>
</evidence>
<organism evidence="15 16">
    <name type="scientific">Candidatus Berkelbacteria bacterium CG10_big_fil_rev_8_21_14_0_10_41_12</name>
    <dbReference type="NCBI Taxonomy" id="1974513"/>
    <lineage>
        <taxon>Bacteria</taxon>
        <taxon>Candidatus Berkelbacteria</taxon>
    </lineage>
</organism>
<feature type="domain" description="RNA-binding S4" evidence="14">
    <location>
        <begin position="327"/>
        <end position="383"/>
    </location>
</feature>
<evidence type="ECO:0000256" key="6">
    <source>
        <dbReference type="ARBA" id="ARBA00022840"/>
    </source>
</evidence>
<proteinExistence type="inferred from homology"/>
<evidence type="ECO:0000313" key="15">
    <source>
        <dbReference type="EMBL" id="PIT97253.1"/>
    </source>
</evidence>
<dbReference type="InterPro" id="IPR014729">
    <property type="entry name" value="Rossmann-like_a/b/a_fold"/>
</dbReference>
<dbReference type="InterPro" id="IPR024088">
    <property type="entry name" value="Tyr-tRNA-ligase_bac-type"/>
</dbReference>
<protein>
    <recommendedName>
        <fullName evidence="2 11">Tyrosine--tRNA ligase</fullName>
        <ecNumber evidence="2 11">6.1.1.1</ecNumber>
    </recommendedName>
</protein>
<dbReference type="PRINTS" id="PR01040">
    <property type="entry name" value="TRNASYNTHTYR"/>
</dbReference>
<dbReference type="Gene3D" id="1.10.240.10">
    <property type="entry name" value="Tyrosyl-Transfer RNA Synthetase"/>
    <property type="match status" value="1"/>
</dbReference>
<dbReference type="InterPro" id="IPR002942">
    <property type="entry name" value="S4_RNA-bd"/>
</dbReference>
<keyword evidence="6 13" id="KW-0067">ATP-binding</keyword>
<dbReference type="SUPFAM" id="SSF52374">
    <property type="entry name" value="Nucleotidylyl transferase"/>
    <property type="match status" value="1"/>
</dbReference>
<evidence type="ECO:0000313" key="16">
    <source>
        <dbReference type="Proteomes" id="UP000228596"/>
    </source>
</evidence>
<keyword evidence="7 12" id="KW-0694">RNA-binding</keyword>
<name>A0A2M6WWS0_9BACT</name>
<dbReference type="GO" id="GO:0005829">
    <property type="term" value="C:cytosol"/>
    <property type="evidence" value="ECO:0007669"/>
    <property type="project" value="TreeGrafter"/>
</dbReference>
<dbReference type="Pfam" id="PF01479">
    <property type="entry name" value="S4"/>
    <property type="match status" value="1"/>
</dbReference>
<dbReference type="InterPro" id="IPR002307">
    <property type="entry name" value="Tyr-tRNA-ligase"/>
</dbReference>
<dbReference type="InterPro" id="IPR002305">
    <property type="entry name" value="aa-tRNA-synth_Ic"/>
</dbReference>
<gene>
    <name evidence="15" type="ORF">COT77_02395</name>
</gene>
<dbReference type="Proteomes" id="UP000228596">
    <property type="component" value="Unassembled WGS sequence"/>
</dbReference>
<accession>A0A2M6WWS0</accession>
<evidence type="ECO:0000256" key="13">
    <source>
        <dbReference type="RuleBase" id="RU363036"/>
    </source>
</evidence>
<dbReference type="PANTHER" id="PTHR11766">
    <property type="entry name" value="TYROSYL-TRNA SYNTHETASE"/>
    <property type="match status" value="1"/>
</dbReference>
<dbReference type="GO" id="GO:0006437">
    <property type="term" value="P:tyrosyl-tRNA aminoacylation"/>
    <property type="evidence" value="ECO:0007669"/>
    <property type="project" value="UniProtKB-UniRule"/>
</dbReference>